<dbReference type="GO" id="GO:0016787">
    <property type="term" value="F:hydrolase activity"/>
    <property type="evidence" value="ECO:0007669"/>
    <property type="project" value="UniProtKB-KW"/>
</dbReference>
<evidence type="ECO:0000313" key="2">
    <source>
        <dbReference type="EMBL" id="EDT37476.1"/>
    </source>
</evidence>
<accession>B1TG33</accession>
<organism evidence="2 3">
    <name type="scientific">Burkholderia ambifaria MEX-5</name>
    <dbReference type="NCBI Taxonomy" id="396597"/>
    <lineage>
        <taxon>Bacteria</taxon>
        <taxon>Pseudomonadati</taxon>
        <taxon>Pseudomonadota</taxon>
        <taxon>Betaproteobacteria</taxon>
        <taxon>Burkholderiales</taxon>
        <taxon>Burkholderiaceae</taxon>
        <taxon>Burkholderia</taxon>
        <taxon>Burkholderia cepacia complex</taxon>
    </lineage>
</organism>
<protein>
    <submittedName>
        <fullName evidence="2">Thioesterase II of alpha/beta hydrolase superfamily</fullName>
    </submittedName>
</protein>
<sequence>MTSIAPRLDRFSHVSGDAPALPRKMSPPTAPDIGGTIRNLVRPSAHGAHILCIPWAGASIERFFGWRQHLPDGVGLSGFNCRGAARARMRRCRPTCRRCSTRSPPTT</sequence>
<evidence type="ECO:0000256" key="1">
    <source>
        <dbReference type="SAM" id="MobiDB-lite"/>
    </source>
</evidence>
<proteinExistence type="predicted"/>
<dbReference type="AlphaFoldDB" id="B1TG33"/>
<reference evidence="2 3" key="1">
    <citation type="submission" date="2008-03" db="EMBL/GenBank/DDBJ databases">
        <title>Sequencing of the draft genome and assembly of Burkholderia ambifaria MEX-5.</title>
        <authorList>
            <consortium name="US DOE Joint Genome Institute (JGI-PGF)"/>
            <person name="Copeland A."/>
            <person name="Lucas S."/>
            <person name="Lapidus A."/>
            <person name="Glavina del Rio T."/>
            <person name="Dalin E."/>
            <person name="Tice H."/>
            <person name="Bruce D."/>
            <person name="Goodwin L."/>
            <person name="Pitluck S."/>
            <person name="Larimer F."/>
            <person name="Land M.L."/>
            <person name="Hauser L."/>
            <person name="Tiedje J."/>
            <person name="Richardson P."/>
        </authorList>
    </citation>
    <scope>NUCLEOTIDE SEQUENCE [LARGE SCALE GENOMIC DNA]</scope>
    <source>
        <strain evidence="2 3">MEX-5</strain>
    </source>
</reference>
<gene>
    <name evidence="2" type="ORF">BamMEX5DRAFT_6749</name>
</gene>
<comment type="caution">
    <text evidence="2">The sequence shown here is derived from an EMBL/GenBank/DDBJ whole genome shotgun (WGS) entry which is preliminary data.</text>
</comment>
<feature type="region of interest" description="Disordered" evidence="1">
    <location>
        <begin position="13"/>
        <end position="36"/>
    </location>
</feature>
<dbReference type="EMBL" id="ABLK01000458">
    <property type="protein sequence ID" value="EDT37476.1"/>
    <property type="molecule type" value="Genomic_DNA"/>
</dbReference>
<name>B1TG33_9BURK</name>
<dbReference type="Proteomes" id="UP000004814">
    <property type="component" value="Unassembled WGS sequence"/>
</dbReference>
<keyword evidence="2" id="KW-0378">Hydrolase</keyword>
<evidence type="ECO:0000313" key="3">
    <source>
        <dbReference type="Proteomes" id="UP000004814"/>
    </source>
</evidence>